<dbReference type="Gene3D" id="3.40.50.300">
    <property type="entry name" value="P-loop containing nucleotide triphosphate hydrolases"/>
    <property type="match status" value="1"/>
</dbReference>
<dbReference type="EMBL" id="JAWJZY010000001">
    <property type="protein sequence ID" value="MEE8658039.1"/>
    <property type="molecule type" value="Genomic_DNA"/>
</dbReference>
<accession>A0ABU7TZM6</accession>
<dbReference type="RefSeq" id="WP_394818987.1">
    <property type="nucleotide sequence ID" value="NZ_JAWJZY010000001.1"/>
</dbReference>
<reference evidence="2 3" key="1">
    <citation type="submission" date="2023-10" db="EMBL/GenBank/DDBJ databases">
        <title>Sorlinia euscelidii gen. nov., sp. nov., an acetic acid bacteria isolated from the gut of Euscelidius variegatus emitter.</title>
        <authorList>
            <person name="Michoud G."/>
            <person name="Marasco R."/>
            <person name="Seferji K."/>
            <person name="Gonella E."/>
            <person name="Garuglieri E."/>
            <person name="Alma A."/>
            <person name="Mapelli F."/>
            <person name="Borin S."/>
            <person name="Daffonchio D."/>
            <person name="Crotti E."/>
        </authorList>
    </citation>
    <scope>NUCLEOTIDE SEQUENCE [LARGE SCALE GENOMIC DNA]</scope>
    <source>
        <strain evidence="2 3">EV16P</strain>
    </source>
</reference>
<proteinExistence type="predicted"/>
<dbReference type="SUPFAM" id="SSF52540">
    <property type="entry name" value="P-loop containing nucleoside triphosphate hydrolases"/>
    <property type="match status" value="1"/>
</dbReference>
<evidence type="ECO:0000313" key="3">
    <source>
        <dbReference type="Proteomes" id="UP001312908"/>
    </source>
</evidence>
<evidence type="ECO:0008006" key="4">
    <source>
        <dbReference type="Google" id="ProtNLM"/>
    </source>
</evidence>
<evidence type="ECO:0000313" key="2">
    <source>
        <dbReference type="EMBL" id="MEE8658039.1"/>
    </source>
</evidence>
<feature type="region of interest" description="Disordered" evidence="1">
    <location>
        <begin position="185"/>
        <end position="204"/>
    </location>
</feature>
<dbReference type="InterPro" id="IPR027417">
    <property type="entry name" value="P-loop_NTPase"/>
</dbReference>
<evidence type="ECO:0000256" key="1">
    <source>
        <dbReference type="SAM" id="MobiDB-lite"/>
    </source>
</evidence>
<protein>
    <recommendedName>
        <fullName evidence="4">Protein ImuA</fullName>
    </recommendedName>
</protein>
<comment type="caution">
    <text evidence="2">The sequence shown here is derived from an EMBL/GenBank/DDBJ whole genome shotgun (WGS) entry which is preliminary data.</text>
</comment>
<keyword evidence="3" id="KW-1185">Reference proteome</keyword>
<gene>
    <name evidence="2" type="ORF">DOFOFD_03300</name>
</gene>
<organism evidence="2 3">
    <name type="scientific">Sorlinia euscelidii</name>
    <dbReference type="NCBI Taxonomy" id="3081148"/>
    <lineage>
        <taxon>Bacteria</taxon>
        <taxon>Pseudomonadati</taxon>
        <taxon>Pseudomonadota</taxon>
        <taxon>Alphaproteobacteria</taxon>
        <taxon>Acetobacterales</taxon>
        <taxon>Acetobacteraceae</taxon>
        <taxon>Sorlinia</taxon>
    </lineage>
</organism>
<name>A0ABU7TZM6_9PROT</name>
<dbReference type="Proteomes" id="UP001312908">
    <property type="component" value="Unassembled WGS sequence"/>
</dbReference>
<sequence length="251" mass="27459">MREQSNLIVLREQIRRIERHYAPAAKTQFCATGLPGPDAHLGGGLLRGALHEFFDTSGYAAQSTRFIASILGRHPGPVLWIGTQLSSLYAMGLSQHGLNPERVICIEAEEAVLPSICEDALREPHFAATVIESPRLFHLTASRRFQLAVEQGGGLGILLYHCALPDAAKQPPTTSTTRWLITPEAPRTENTPHPAAGPGGTVTASQMPWRLDLQRHRGGRPHQWSLSPFELPDPIIHDTAHPSRVVSTLAH</sequence>